<dbReference type="InterPro" id="IPR058210">
    <property type="entry name" value="SACS/Nov_dom"/>
</dbReference>
<sequence>MVNQTPNIIWSPSGFIRAAQVSLSRSDAGFEPFLHVLPSELSGIQCDSFFKVAGVNQKFTASHYAGVLEILSQRYSSAPLTPGDLDLSLKILDQIGHCRDEALATESLLAPDHSRILRPCTQLCFNNLPWMQSVQLPNETFFCHKNISFGLCQKLGIPNQRESMLAQAMQPLPFGQHEDLTTRLQNIISGYPLGIELFKELIQNADDAGASKISFIIDRRHHGTEKVLSDSWKELQGPALLVYNDSTFSDADIEGIQNLGLGSKRDDAWKAGQYGIGFNCVYNITDAPSFLSDGNIFCVMDPHCRYMPGATLSSPGGMYKNVECLKDTFRDVFAGYCPESLKQTGGTVFRLPLRTINPAKKSRICERSVSADDIKQLFDEFKNELGRTALFLLNIREVQLSEVSADNKLTTVFAAKLEVENVLGCFDNFKEACETASQQLRSRGAQLSRIPVSSVTYELTVSGTGTNFKQRWLVFQKLGGRLDNMPAQLQQQVASGKWRLLPKTGVAAPETCKIEGHVYCLLPLPVPTALPVHVNGHFILDPSRRSLWKADGAVDVKEQWNQVLATQLLPDCYGSLLEAAKTVYPNVQNVHHFYSLLPEYHASNQTLWGQLAKLVFQNAFRFRWAIFPVHSVLEKQLKWLPLAQSSGDVSGSAAFLTPYNLTEYLQNILSKLRFPIMVLDHVGLRQSLESSQLEFTPVADAVSICAFLGGPACKQLRDSLPSDVSAASFQTPEAVVSLLKYLLDELQDEVQHLIGVPLNLGAGNRLSEFGNGSTPLFLTQFHDLFSHSEAKHEFVHKKVLSQLDSKRQNYLIQKQLCKKFQLMDFRTLLHREHAAICRTDSAFLPYSEFGMEEEFLKQWLNRVWEFLDSQCTGLSSAHLIPVNQSRFASLSLAPCIYEPIRFGLDDCSKAVEESLQQLNAPSLSMTGLKLVGSLCGNVRQPESMLRVMEFALNENAERSATTEKQAVSFLVYIQSNWGELSKRMGEQNLLARVRQLPVFVTSDGRCCALKSEQACILPASLVADEMDEWKSSSKAIFLKANWSLTMLYAKLQCDEMAELEVYAKFILPVFSKFTDDTRKKHLEKLRELSWKFERVQVEDPNKFQMLSQSLRAAKLVPFDGQWRSVNTFYDGNVEIFKKFLQPQCFLPTPYNEERWRTLMKFSGLILECTAAIAISFASELQTQGAIGITDELSKKSEALLQFIDSYEFRKDRTESVVRQLAGIQFIVANKDGALQSLCQSDRIRMASLSQCALFEARFLCWTAMPYGPSCVGQDSCFANSAMPVSDAIFLRHVVNLFSAATFTSADLRGEVATLRSYVMHSVYSRLSTIMNSAAVQSILFLKDIPCVLIKTEGYKSFFISANRITHDKNSAILPYIHECPQEFSQFRKLFAKLGATESATIEQLRLALELIQNEQQGSLRAEQLNSVSHCLSSIIVLLERGGRLQFQSDRVLFLPKRSQHQDSSTEAAFELVDCRCLTINDSEAHNNRLVDAQDVQFLDLRFCKLGTDKLQRLYFHLAADMGLKKLSDNVSERLLSDTNKLCSDGERCESLRGLQAKLSHPVLHLCIVSIMLHGNKDLSGKGDERLAAVKSLISRFSVVCLSELRTCLLLDGVEQQDSEQDKNFFLDGQRILMNHSTIPDEIGGDGRQLWQMDFIKIIMQVLNNGVKILPEQKSYLIQVLLMDSPDSMLAVLRGLGIALHQTSEQQFAEPSASDDSMLGEPVPEFEQCLLKQLPDRPRDIVNRIVAYRNGDGRLVYARVVERHPGGSDNPWTSEFTIKIGEGSKLRVSMSALFSFEERSFAQANQNNGEDIATTVDHLLSSAASLPTEQQRQIFQRILAHYSNSDESFNQVRTRAANHGWTRQFDQCIGGWREQTIRVTRYRQILIAEEVVVTMRSRSYGGGGWSGGGGGGGCAFRYLGRSGSSRGGGSASFFCSSGGANFAKPSPDDAARYLKTARHDVRSAARLAEAGEYNWACYISWQATEKALKALLLGQGQPIERSHQLSQHLSCVSSSDLQSSLAGHVADLAGAMVDDCRYPSDRSRPRVPSEVFGAEQAARALQGAEGVERCVSSEFAE</sequence>
<evidence type="ECO:0000259" key="1">
    <source>
        <dbReference type="PROSITE" id="PS50910"/>
    </source>
</evidence>
<accession>A0A267FDJ6</accession>
<dbReference type="STRING" id="282301.A0A267FDJ6"/>
<name>A0A267FDJ6_9PLAT</name>
<keyword evidence="3" id="KW-1185">Reference proteome</keyword>
<dbReference type="SUPFAM" id="SSF81593">
    <property type="entry name" value="Nucleotidyltransferase substrate binding subunit/domain"/>
    <property type="match status" value="1"/>
</dbReference>
<dbReference type="NCBIfam" id="NF047352">
    <property type="entry name" value="P_loop_sacsin"/>
    <property type="match status" value="1"/>
</dbReference>
<dbReference type="OrthoDB" id="1262810at2759"/>
<dbReference type="PANTHER" id="PTHR15600">
    <property type="entry name" value="SACSIN"/>
    <property type="match status" value="1"/>
</dbReference>
<comment type="caution">
    <text evidence="2">The sequence shown here is derived from an EMBL/GenBank/DDBJ whole genome shotgun (WGS) entry which is preliminary data.</text>
</comment>
<dbReference type="PROSITE" id="PS50910">
    <property type="entry name" value="HEPN"/>
    <property type="match status" value="1"/>
</dbReference>
<gene>
    <name evidence="2" type="ORF">BOX15_Mlig007545g1</name>
</gene>
<proteinExistence type="predicted"/>
<organism evidence="2 3">
    <name type="scientific">Macrostomum lignano</name>
    <dbReference type="NCBI Taxonomy" id="282301"/>
    <lineage>
        <taxon>Eukaryota</taxon>
        <taxon>Metazoa</taxon>
        <taxon>Spiralia</taxon>
        <taxon>Lophotrochozoa</taxon>
        <taxon>Platyhelminthes</taxon>
        <taxon>Rhabditophora</taxon>
        <taxon>Macrostomorpha</taxon>
        <taxon>Macrostomida</taxon>
        <taxon>Macrostomidae</taxon>
        <taxon>Macrostomum</taxon>
    </lineage>
</organism>
<dbReference type="InterPro" id="IPR036890">
    <property type="entry name" value="HATPase_C_sf"/>
</dbReference>
<evidence type="ECO:0000313" key="3">
    <source>
        <dbReference type="Proteomes" id="UP000215902"/>
    </source>
</evidence>
<reference evidence="2 3" key="1">
    <citation type="submission" date="2017-06" db="EMBL/GenBank/DDBJ databases">
        <title>A platform for efficient transgenesis in Macrostomum lignano, a flatworm model organism for stem cell research.</title>
        <authorList>
            <person name="Berezikov E."/>
        </authorList>
    </citation>
    <scope>NUCLEOTIDE SEQUENCE [LARGE SCALE GENOMIC DNA]</scope>
    <source>
        <strain evidence="2">DV1</strain>
        <tissue evidence="2">Whole organism</tissue>
    </source>
</reference>
<dbReference type="InterPro" id="IPR052972">
    <property type="entry name" value="Sacsin_chaperone_reg"/>
</dbReference>
<protein>
    <recommendedName>
        <fullName evidence="1">HEPN domain-containing protein</fullName>
    </recommendedName>
</protein>
<dbReference type="InterPro" id="IPR007842">
    <property type="entry name" value="HEPN_dom"/>
</dbReference>
<dbReference type="GO" id="GO:0030544">
    <property type="term" value="F:Hsp70 protein binding"/>
    <property type="evidence" value="ECO:0007669"/>
    <property type="project" value="TreeGrafter"/>
</dbReference>
<dbReference type="Proteomes" id="UP000215902">
    <property type="component" value="Unassembled WGS sequence"/>
</dbReference>
<dbReference type="SUPFAM" id="SSF55874">
    <property type="entry name" value="ATPase domain of HSP90 chaperone/DNA topoisomerase II/histidine kinase"/>
    <property type="match status" value="1"/>
</dbReference>
<dbReference type="PANTHER" id="PTHR15600:SF42">
    <property type="entry name" value="SACSIN"/>
    <property type="match status" value="1"/>
</dbReference>
<dbReference type="Pfam" id="PF05168">
    <property type="entry name" value="HEPN"/>
    <property type="match status" value="1"/>
</dbReference>
<feature type="domain" description="HEPN" evidence="1">
    <location>
        <begin position="1953"/>
        <end position="2066"/>
    </location>
</feature>
<dbReference type="EMBL" id="NIVC01001175">
    <property type="protein sequence ID" value="PAA71294.1"/>
    <property type="molecule type" value="Genomic_DNA"/>
</dbReference>
<dbReference type="Gene3D" id="1.20.120.330">
    <property type="entry name" value="Nucleotidyltransferases domain 2"/>
    <property type="match status" value="1"/>
</dbReference>
<dbReference type="Pfam" id="PF25794">
    <property type="entry name" value="SACS"/>
    <property type="match status" value="1"/>
</dbReference>
<evidence type="ECO:0000313" key="2">
    <source>
        <dbReference type="EMBL" id="PAA71294.1"/>
    </source>
</evidence>
<dbReference type="SMART" id="SM00748">
    <property type="entry name" value="HEPN"/>
    <property type="match status" value="1"/>
</dbReference>